<feature type="region of interest" description="Disordered" evidence="1">
    <location>
        <begin position="431"/>
        <end position="452"/>
    </location>
</feature>
<name>A0A9P6EEF1_9AGAR</name>
<dbReference type="InterPro" id="IPR057379">
    <property type="entry name" value="PH_SPO71"/>
</dbReference>
<evidence type="ECO:0000313" key="4">
    <source>
        <dbReference type="Proteomes" id="UP000807306"/>
    </source>
</evidence>
<proteinExistence type="predicted"/>
<dbReference type="Pfam" id="PF15404">
    <property type="entry name" value="PH_4"/>
    <property type="match status" value="1"/>
</dbReference>
<organism evidence="3 4">
    <name type="scientific">Crepidotus variabilis</name>
    <dbReference type="NCBI Taxonomy" id="179855"/>
    <lineage>
        <taxon>Eukaryota</taxon>
        <taxon>Fungi</taxon>
        <taxon>Dikarya</taxon>
        <taxon>Basidiomycota</taxon>
        <taxon>Agaricomycotina</taxon>
        <taxon>Agaricomycetes</taxon>
        <taxon>Agaricomycetidae</taxon>
        <taxon>Agaricales</taxon>
        <taxon>Agaricineae</taxon>
        <taxon>Crepidotaceae</taxon>
        <taxon>Crepidotus</taxon>
    </lineage>
</organism>
<dbReference type="PANTHER" id="PTHR28076:SF1">
    <property type="entry name" value="PROSPORE MEMBRANE ADAPTER PROTEIN SPO71"/>
    <property type="match status" value="1"/>
</dbReference>
<feature type="non-terminal residue" evidence="3">
    <location>
        <position position="653"/>
    </location>
</feature>
<dbReference type="PROSITE" id="PS50003">
    <property type="entry name" value="PH_DOMAIN"/>
    <property type="match status" value="1"/>
</dbReference>
<dbReference type="GO" id="GO:1902657">
    <property type="term" value="P:protein localization to prospore membrane"/>
    <property type="evidence" value="ECO:0007669"/>
    <property type="project" value="InterPro"/>
</dbReference>
<keyword evidence="4" id="KW-1185">Reference proteome</keyword>
<comment type="caution">
    <text evidence="3">The sequence shown here is derived from an EMBL/GenBank/DDBJ whole genome shotgun (WGS) entry which is preliminary data.</text>
</comment>
<accession>A0A9P6EEF1</accession>
<reference evidence="3" key="1">
    <citation type="submission" date="2020-11" db="EMBL/GenBank/DDBJ databases">
        <authorList>
            <consortium name="DOE Joint Genome Institute"/>
            <person name="Ahrendt S."/>
            <person name="Riley R."/>
            <person name="Andreopoulos W."/>
            <person name="Labutti K."/>
            <person name="Pangilinan J."/>
            <person name="Ruiz-Duenas F.J."/>
            <person name="Barrasa J.M."/>
            <person name="Sanchez-Garcia M."/>
            <person name="Camarero S."/>
            <person name="Miyauchi S."/>
            <person name="Serrano A."/>
            <person name="Linde D."/>
            <person name="Babiker R."/>
            <person name="Drula E."/>
            <person name="Ayuso-Fernandez I."/>
            <person name="Pacheco R."/>
            <person name="Padilla G."/>
            <person name="Ferreira P."/>
            <person name="Barriuso J."/>
            <person name="Kellner H."/>
            <person name="Castanera R."/>
            <person name="Alfaro M."/>
            <person name="Ramirez L."/>
            <person name="Pisabarro A.G."/>
            <person name="Kuo A."/>
            <person name="Tritt A."/>
            <person name="Lipzen A."/>
            <person name="He G."/>
            <person name="Yan M."/>
            <person name="Ng V."/>
            <person name="Cullen D."/>
            <person name="Martin F."/>
            <person name="Rosso M.-N."/>
            <person name="Henrissat B."/>
            <person name="Hibbett D."/>
            <person name="Martinez A.T."/>
            <person name="Grigoriev I.V."/>
        </authorList>
    </citation>
    <scope>NUCLEOTIDE SEQUENCE</scope>
    <source>
        <strain evidence="3">CBS 506.95</strain>
    </source>
</reference>
<feature type="domain" description="PH" evidence="2">
    <location>
        <begin position="275"/>
        <end position="410"/>
    </location>
</feature>
<dbReference type="EMBL" id="MU157860">
    <property type="protein sequence ID" value="KAF9527557.1"/>
    <property type="molecule type" value="Genomic_DNA"/>
</dbReference>
<evidence type="ECO:0000259" key="2">
    <source>
        <dbReference type="PROSITE" id="PS50003"/>
    </source>
</evidence>
<dbReference type="Proteomes" id="UP000807306">
    <property type="component" value="Unassembled WGS sequence"/>
</dbReference>
<dbReference type="SMART" id="SM00233">
    <property type="entry name" value="PH"/>
    <property type="match status" value="2"/>
</dbReference>
<dbReference type="Pfam" id="PF23207">
    <property type="entry name" value="PH_SPO71"/>
    <property type="match status" value="1"/>
</dbReference>
<dbReference type="InterPro" id="IPR039486">
    <property type="entry name" value="Mug56/Spo71_PH"/>
</dbReference>
<gene>
    <name evidence="3" type="ORF">CPB83DRAFT_793076</name>
</gene>
<protein>
    <submittedName>
        <fullName evidence="3">Pleckstrin homology domain-containing protein</fullName>
    </submittedName>
</protein>
<dbReference type="PANTHER" id="PTHR28076">
    <property type="entry name" value="SPORULATION-SPECIFIC PROTEIN 71"/>
    <property type="match status" value="1"/>
</dbReference>
<evidence type="ECO:0000313" key="3">
    <source>
        <dbReference type="EMBL" id="KAF9527557.1"/>
    </source>
</evidence>
<evidence type="ECO:0000256" key="1">
    <source>
        <dbReference type="SAM" id="MobiDB-lite"/>
    </source>
</evidence>
<dbReference type="OrthoDB" id="5579281at2759"/>
<dbReference type="AlphaFoldDB" id="A0A9P6EEF1"/>
<dbReference type="InterPro" id="IPR040345">
    <property type="entry name" value="Mug56/Spo71"/>
</dbReference>
<dbReference type="InterPro" id="IPR001849">
    <property type="entry name" value="PH_domain"/>
</dbReference>
<sequence length="653" mass="75545">MLVRIDYTESEAITRYDDNINRTTRDLDFQEWGEFLVVWRKDSIEVYRDHATPGKEWVTGHKHLSYVIPLRSSRTRLSLYSFVDLSFCITCAPTTTSLDENATRWIFRREKHGTNIFIFQLKSRSRAYDWYWQLWRQMGGVIPRSMEVYNPRLNTKVTIDIPDADGTNSAGLYRVFRRENIIQLCMESLEKVPDYKYLVENAVLAGKTVQLAWRYQTNLDWVWLDDDVFGEARDWAVLCGLAFKQATRTPSLEIRLAEHAPNFLHLKDGRRIDEPAAIEGYLDRIRPNTQTKHQVYLSTHSGYLFILNSSAPFPPTPPGIAPISSSIYSDAQTLKHAETRRGINQIVTSTSMMDLRTIVAVRRAKTSDKGQMKMRRSFELLLNTGHVMRFEAYSAKVGVEWIERLRALIFYWKRRHRADAKQEIELAQAQRPRLTPQTRVRQDDHAVPPEAPADLSAPYAAVDSLYNWCILEGCKPIVKSGRIYMRKGIRGQFNLVQLFLVAGHLVRFKIKGHSSVYPAVKKKINLLDAYVCSGYFAAQALPKGEYKPNTPPTARRYGDGLETDDRDEDIMFNVWYRSQPQMLGAEKDPTTTPVDDKSIPKLSNRLKVLIFKTRSVLERDAWCWAINSEIEKIMRTQSQREMKLRDTGKLVKL</sequence>